<sequence length="275" mass="29295">MRKPGLLMPLLLVLPGPALAQDQGDGAARLRELCTERPGLTTAACTVDPGHFQIELGVAEWERNTDGEGRETTLGLAQTQVRYGLAATTELQVGWTAFTWMARKDYGGGVSERSSGIGDVTIGLKQNLRHPQEKANGVAAGLLAYATLPTATNGVGDGDWSAGLIVPLSYKFSDTVAFALSPSIEAATDEDRSGRHLAYGAAAGFQFTIAENLRIAPELELTRDRDPQGSTTMTSAALSLAWRTDDLTQLDFQTTMGLNADTPDVRVGLGISRKF</sequence>
<protein>
    <submittedName>
        <fullName evidence="3">Putative MetA-pathway of phenol degradation</fullName>
    </submittedName>
</protein>
<dbReference type="InterPro" id="IPR025737">
    <property type="entry name" value="FApF"/>
</dbReference>
<evidence type="ECO:0000256" key="1">
    <source>
        <dbReference type="SAM" id="SignalP"/>
    </source>
</evidence>
<keyword evidence="1" id="KW-0732">Signal</keyword>
<dbReference type="AlphaFoldDB" id="A0A031K3J4"/>
<dbReference type="InterPro" id="IPR036709">
    <property type="entry name" value="Autotransporte_beta_dom_sf"/>
</dbReference>
<name>A0A031K3J4_9SPHN</name>
<dbReference type="Pfam" id="PF13557">
    <property type="entry name" value="Phenol_MetA_deg"/>
    <property type="match status" value="1"/>
</dbReference>
<evidence type="ECO:0000313" key="4">
    <source>
        <dbReference type="Proteomes" id="UP000024329"/>
    </source>
</evidence>
<keyword evidence="5" id="KW-1185">Reference proteome</keyword>
<evidence type="ECO:0000313" key="2">
    <source>
        <dbReference type="EMBL" id="AOR78541.1"/>
    </source>
</evidence>
<accession>A0A031K3J4</accession>
<dbReference type="Proteomes" id="UP000094626">
    <property type="component" value="Chromosome"/>
</dbReference>
<dbReference type="EMBL" id="CP017075">
    <property type="protein sequence ID" value="AOR78541.1"/>
    <property type="molecule type" value="Genomic_DNA"/>
</dbReference>
<reference evidence="5" key="3">
    <citation type="journal article" date="2017" name="J. Biotechnol.">
        <title>Complete genome sequence of Novosphingobium resinovorum SA1, a versatile xenobiotic-degrading bacterium capable of utilizing sulfanilic acid.</title>
        <authorList>
            <person name="Hegedus B."/>
            <person name="Kos P.B."/>
            <person name="Balint B."/>
            <person name="Maroti G."/>
            <person name="Gan H.M."/>
            <person name="Perei K."/>
            <person name="Rakhely G."/>
        </authorList>
    </citation>
    <scope>NUCLEOTIDE SEQUENCE [LARGE SCALE GENOMIC DNA]</scope>
    <source>
        <strain evidence="5">SA1</strain>
    </source>
</reference>
<reference evidence="3 4" key="1">
    <citation type="submission" date="2014-03" db="EMBL/GenBank/DDBJ databases">
        <title>Whole genome sequence of Novosphingobium resinovorum KF1.</title>
        <authorList>
            <person name="Gan H.M."/>
            <person name="Gan H.Y."/>
            <person name="Chew T.H."/>
            <person name="Savka M.A."/>
        </authorList>
    </citation>
    <scope>NUCLEOTIDE SEQUENCE [LARGE SCALE GENOMIC DNA]</scope>
    <source>
        <strain evidence="3 4">KF1</strain>
    </source>
</reference>
<dbReference type="KEGG" id="nre:BES08_06695"/>
<proteinExistence type="predicted"/>
<dbReference type="PATRIC" id="fig|158500.4.peg.1316"/>
<dbReference type="SUPFAM" id="SSF103515">
    <property type="entry name" value="Autotransporter"/>
    <property type="match status" value="1"/>
</dbReference>
<feature type="signal peptide" evidence="1">
    <location>
        <begin position="1"/>
        <end position="20"/>
    </location>
</feature>
<evidence type="ECO:0000313" key="3">
    <source>
        <dbReference type="EMBL" id="EZP83177.1"/>
    </source>
</evidence>
<gene>
    <name evidence="2" type="ORF">BES08_06695</name>
    <name evidence="3" type="ORF">BV97_01280</name>
</gene>
<dbReference type="eggNOG" id="ENOG5032R80">
    <property type="taxonomic scope" value="Bacteria"/>
</dbReference>
<feature type="chain" id="PRO_5014496951" evidence="1">
    <location>
        <begin position="21"/>
        <end position="275"/>
    </location>
</feature>
<dbReference type="EMBL" id="JFYZ01000003">
    <property type="protein sequence ID" value="EZP83177.1"/>
    <property type="molecule type" value="Genomic_DNA"/>
</dbReference>
<dbReference type="Proteomes" id="UP000024329">
    <property type="component" value="Unassembled WGS sequence"/>
</dbReference>
<dbReference type="STRING" id="158500.BES08_06695"/>
<reference evidence="2" key="2">
    <citation type="submission" date="2016-08" db="EMBL/GenBank/DDBJ databases">
        <authorList>
            <person name="Seilhamer J.J."/>
        </authorList>
    </citation>
    <scope>NUCLEOTIDE SEQUENCE [LARGE SCALE GENOMIC DNA]</scope>
    <source>
        <strain evidence="2">SA1</strain>
    </source>
</reference>
<evidence type="ECO:0000313" key="5">
    <source>
        <dbReference type="Proteomes" id="UP000094626"/>
    </source>
</evidence>
<organism evidence="3 4">
    <name type="scientific">Novosphingobium resinovorum</name>
    <dbReference type="NCBI Taxonomy" id="158500"/>
    <lineage>
        <taxon>Bacteria</taxon>
        <taxon>Pseudomonadati</taxon>
        <taxon>Pseudomonadota</taxon>
        <taxon>Alphaproteobacteria</taxon>
        <taxon>Sphingomonadales</taxon>
        <taxon>Sphingomonadaceae</taxon>
        <taxon>Novosphingobium</taxon>
    </lineage>
</organism>